<gene>
    <name evidence="3" type="ORF">GPM918_LOCUS14362</name>
    <name evidence="4" type="ORF">OVA965_LOCUS22441</name>
    <name evidence="5" type="ORF">SRO942_LOCUS14362</name>
    <name evidence="6" type="ORF">TMI583_LOCUS23155</name>
</gene>
<organism evidence="3 7">
    <name type="scientific">Didymodactylos carnosus</name>
    <dbReference type="NCBI Taxonomy" id="1234261"/>
    <lineage>
        <taxon>Eukaryota</taxon>
        <taxon>Metazoa</taxon>
        <taxon>Spiralia</taxon>
        <taxon>Gnathifera</taxon>
        <taxon>Rotifera</taxon>
        <taxon>Eurotatoria</taxon>
        <taxon>Bdelloidea</taxon>
        <taxon>Philodinida</taxon>
        <taxon>Philodinidae</taxon>
        <taxon>Didymodactylos</taxon>
    </lineage>
</organism>
<sequence length="527" mass="59755">MNPMTTYSNLNDGITTRRYTGFPLNSTLVSAYTPDTIRNIITHAAAGQPYTTAVWIRVSRMGIRINAQNPQVASTRVPVFIPISLVHDIFIQPNIPNVICIVYDEIQSKMKGVLLYVVQSADAVLLREDIRAIKQQVSVHTPAPYVNPFDSRFANTNVIGRSQIPPPYSTYLPPHSQDQPLRLEPNMLQRISPPVAEVYRGNVTEPPTPMRRVVYLKNGSARVSPTGPYSDLPQLGCAPSKGSYNGHERRRSPRKKHHTKPSTDSGSRHRRKVPLERSRSLEKNQQIKADSNHLLKNGHQSTDTDSKNLSPQQLQQILYQQQQQQIAAMMAMQKANQVPIVPLGIYNRYVPKTIPLPSGDTIKTTVPQPPIINGNDHNQTLNSRGEAFLHHEQNGLINNHSKSRSVSRSSSRNRQKARPASVQHPFEILETRHHHHHHRHSHKIPPNGANWGAMTVKGLSTRNRRKYSDSKETKQYLKQLLDEVQNVKTEMNRIKQTAVMKNRPDSLKIDLREIKPDIEQIRIRANN</sequence>
<evidence type="ECO:0000313" key="6">
    <source>
        <dbReference type="EMBL" id="CAF3979828.1"/>
    </source>
</evidence>
<evidence type="ECO:0000313" key="4">
    <source>
        <dbReference type="EMBL" id="CAF1168358.1"/>
    </source>
</evidence>
<comment type="caution">
    <text evidence="3">The sequence shown here is derived from an EMBL/GenBank/DDBJ whole genome shotgun (WGS) entry which is preliminary data.</text>
</comment>
<feature type="compositionally biased region" description="Polar residues" evidence="2">
    <location>
        <begin position="298"/>
        <end position="310"/>
    </location>
</feature>
<feature type="compositionally biased region" description="Basic and acidic residues" evidence="2">
    <location>
        <begin position="273"/>
        <end position="282"/>
    </location>
</feature>
<accession>A0A814HT94</accession>
<dbReference type="EMBL" id="CAJNOQ010003449">
    <property type="protein sequence ID" value="CAF1012921.1"/>
    <property type="molecule type" value="Genomic_DNA"/>
</dbReference>
<evidence type="ECO:0000256" key="2">
    <source>
        <dbReference type="SAM" id="MobiDB-lite"/>
    </source>
</evidence>
<dbReference type="EMBL" id="CAJOBA010034191">
    <property type="protein sequence ID" value="CAF3979828.1"/>
    <property type="molecule type" value="Genomic_DNA"/>
</dbReference>
<dbReference type="EMBL" id="CAJNOK010012667">
    <property type="protein sequence ID" value="CAF1168358.1"/>
    <property type="molecule type" value="Genomic_DNA"/>
</dbReference>
<dbReference type="Proteomes" id="UP000682733">
    <property type="component" value="Unassembled WGS sequence"/>
</dbReference>
<evidence type="ECO:0000313" key="3">
    <source>
        <dbReference type="EMBL" id="CAF1012921.1"/>
    </source>
</evidence>
<dbReference type="Proteomes" id="UP000677228">
    <property type="component" value="Unassembled WGS sequence"/>
</dbReference>
<keyword evidence="7" id="KW-1185">Reference proteome</keyword>
<protein>
    <submittedName>
        <fullName evidence="3">Uncharacterized protein</fullName>
    </submittedName>
</protein>
<feature type="coiled-coil region" evidence="1">
    <location>
        <begin position="470"/>
        <end position="497"/>
    </location>
</feature>
<dbReference type="EMBL" id="CAJOBC010003449">
    <property type="protein sequence ID" value="CAF3784299.1"/>
    <property type="molecule type" value="Genomic_DNA"/>
</dbReference>
<evidence type="ECO:0000256" key="1">
    <source>
        <dbReference type="SAM" id="Coils"/>
    </source>
</evidence>
<feature type="region of interest" description="Disordered" evidence="2">
    <location>
        <begin position="397"/>
        <end position="452"/>
    </location>
</feature>
<dbReference type="Proteomes" id="UP000663829">
    <property type="component" value="Unassembled WGS sequence"/>
</dbReference>
<feature type="compositionally biased region" description="Basic residues" evidence="2">
    <location>
        <begin position="248"/>
        <end position="260"/>
    </location>
</feature>
<dbReference type="Proteomes" id="UP000681722">
    <property type="component" value="Unassembled WGS sequence"/>
</dbReference>
<dbReference type="OrthoDB" id="10039830at2759"/>
<proteinExistence type="predicted"/>
<reference evidence="3" key="1">
    <citation type="submission" date="2021-02" db="EMBL/GenBank/DDBJ databases">
        <authorList>
            <person name="Nowell W R."/>
        </authorList>
    </citation>
    <scope>NUCLEOTIDE SEQUENCE</scope>
</reference>
<keyword evidence="1" id="KW-0175">Coiled coil</keyword>
<name>A0A814HT94_9BILA</name>
<feature type="region of interest" description="Disordered" evidence="2">
    <location>
        <begin position="223"/>
        <end position="310"/>
    </location>
</feature>
<evidence type="ECO:0000313" key="5">
    <source>
        <dbReference type="EMBL" id="CAF3784299.1"/>
    </source>
</evidence>
<dbReference type="AlphaFoldDB" id="A0A814HT94"/>
<evidence type="ECO:0000313" key="7">
    <source>
        <dbReference type="Proteomes" id="UP000663829"/>
    </source>
</evidence>
<feature type="compositionally biased region" description="Basic residues" evidence="2">
    <location>
        <begin position="401"/>
        <end position="417"/>
    </location>
</feature>
<feature type="compositionally biased region" description="Basic residues" evidence="2">
    <location>
        <begin position="432"/>
        <end position="443"/>
    </location>
</feature>